<dbReference type="EnsemblPlants" id="ONIVA08G25600.2">
    <property type="protein sequence ID" value="ONIVA08G25600.2"/>
    <property type="gene ID" value="ONIVA08G25600"/>
</dbReference>
<reference evidence="1" key="2">
    <citation type="submission" date="2018-04" db="EMBL/GenBank/DDBJ databases">
        <title>OnivRS2 (Oryza nivara Reference Sequence Version 2).</title>
        <authorList>
            <person name="Zhang J."/>
            <person name="Kudrna D."/>
            <person name="Lee S."/>
            <person name="Talag J."/>
            <person name="Rajasekar S."/>
            <person name="Welchert J."/>
            <person name="Hsing Y.-I."/>
            <person name="Wing R.A."/>
        </authorList>
    </citation>
    <scope>NUCLEOTIDE SEQUENCE [LARGE SCALE GENOMIC DNA]</scope>
    <source>
        <strain evidence="1">SL10</strain>
    </source>
</reference>
<sequence>MSTRHIQRYQTESSWWPIVEENTEEQDLQLELAGGDGDGRNLWLWPAIAKREDGRNEEGGRLVLVTPSPLPARSFTVSKIFYSFAATSYQSITNLQVKNRQITWQLFHFVKY</sequence>
<accession>A0A0E0IFE7</accession>
<dbReference type="HOGENOM" id="CLU_2149953_0_0_1"/>
<protein>
    <submittedName>
        <fullName evidence="1">Uncharacterized protein</fullName>
    </submittedName>
</protein>
<proteinExistence type="predicted"/>
<name>A0A0E0IFE7_ORYNI</name>
<dbReference type="Proteomes" id="UP000006591">
    <property type="component" value="Chromosome 8"/>
</dbReference>
<organism evidence="1">
    <name type="scientific">Oryza nivara</name>
    <name type="common">Indian wild rice</name>
    <name type="synonym">Oryza sativa f. spontanea</name>
    <dbReference type="NCBI Taxonomy" id="4536"/>
    <lineage>
        <taxon>Eukaryota</taxon>
        <taxon>Viridiplantae</taxon>
        <taxon>Streptophyta</taxon>
        <taxon>Embryophyta</taxon>
        <taxon>Tracheophyta</taxon>
        <taxon>Spermatophyta</taxon>
        <taxon>Magnoliopsida</taxon>
        <taxon>Liliopsida</taxon>
        <taxon>Poales</taxon>
        <taxon>Poaceae</taxon>
        <taxon>BOP clade</taxon>
        <taxon>Oryzoideae</taxon>
        <taxon>Oryzeae</taxon>
        <taxon>Oryzinae</taxon>
        <taxon>Oryza</taxon>
    </lineage>
</organism>
<dbReference type="Gramene" id="ONIVA08G25600.2">
    <property type="protein sequence ID" value="ONIVA08G25600.2"/>
    <property type="gene ID" value="ONIVA08G25600"/>
</dbReference>
<reference evidence="1" key="1">
    <citation type="submission" date="2015-04" db="UniProtKB">
        <authorList>
            <consortium name="EnsemblPlants"/>
        </authorList>
    </citation>
    <scope>IDENTIFICATION</scope>
    <source>
        <strain evidence="1">SL10</strain>
    </source>
</reference>
<keyword evidence="2" id="KW-1185">Reference proteome</keyword>
<evidence type="ECO:0000313" key="2">
    <source>
        <dbReference type="Proteomes" id="UP000006591"/>
    </source>
</evidence>
<dbReference type="AlphaFoldDB" id="A0A0E0IFE7"/>
<evidence type="ECO:0000313" key="1">
    <source>
        <dbReference type="EnsemblPlants" id="ONIVA08G25600.2"/>
    </source>
</evidence>